<dbReference type="HOGENOM" id="CLU_031448_0_0_3"/>
<feature type="transmembrane region" description="Helical" evidence="1">
    <location>
        <begin position="416"/>
        <end position="436"/>
    </location>
</feature>
<evidence type="ECO:0000256" key="1">
    <source>
        <dbReference type="SAM" id="Phobius"/>
    </source>
</evidence>
<feature type="transmembrane region" description="Helical" evidence="1">
    <location>
        <begin position="216"/>
        <end position="235"/>
    </location>
</feature>
<dbReference type="EMBL" id="CP001291">
    <property type="protein sequence ID" value="ACK69327.1"/>
    <property type="molecule type" value="Genomic_DNA"/>
</dbReference>
<dbReference type="Proteomes" id="UP000002384">
    <property type="component" value="Chromosome"/>
</dbReference>
<proteinExistence type="predicted"/>
<feature type="transmembrane region" description="Helical" evidence="1">
    <location>
        <begin position="182"/>
        <end position="204"/>
    </location>
</feature>
<accession>B7KHB8</accession>
<keyword evidence="3" id="KW-1185">Reference proteome</keyword>
<feature type="transmembrane region" description="Helical" evidence="1">
    <location>
        <begin position="475"/>
        <end position="498"/>
    </location>
</feature>
<dbReference type="AlphaFoldDB" id="B7KHB8"/>
<dbReference type="STRING" id="65393.PCC7424_0871"/>
<feature type="transmembrane region" description="Helical" evidence="1">
    <location>
        <begin position="28"/>
        <end position="47"/>
    </location>
</feature>
<gene>
    <name evidence="2" type="ordered locus">PCC7424_0871</name>
</gene>
<evidence type="ECO:0000313" key="2">
    <source>
        <dbReference type="EMBL" id="ACK69327.1"/>
    </source>
</evidence>
<dbReference type="KEGG" id="cyc:PCC7424_0871"/>
<protein>
    <submittedName>
        <fullName evidence="2">Uncharacterized protein</fullName>
    </submittedName>
</protein>
<keyword evidence="1" id="KW-0812">Transmembrane</keyword>
<evidence type="ECO:0000313" key="3">
    <source>
        <dbReference type="Proteomes" id="UP000002384"/>
    </source>
</evidence>
<dbReference type="eggNOG" id="COG1668">
    <property type="taxonomic scope" value="Bacteria"/>
</dbReference>
<feature type="transmembrane region" description="Helical" evidence="1">
    <location>
        <begin position="95"/>
        <end position="121"/>
    </location>
</feature>
<feature type="transmembrane region" description="Helical" evidence="1">
    <location>
        <begin position="147"/>
        <end position="170"/>
    </location>
</feature>
<feature type="transmembrane region" description="Helical" evidence="1">
    <location>
        <begin position="360"/>
        <end position="378"/>
    </location>
</feature>
<sequence>MMLTLVDKLGEFNPQLFREIKGRLKPRNIAIATAISLTGQLLVYLYYSSLLPTIHTKYNRYCTGTDPSYNDHYYSYRQGLCIKDLQGNVMTLKELWGLDVFTCLSVVGIFTLLVVGTYMLISDLSKEEQRGTLNFIRLSPQTAKTIFIGKVLGVPILLYWVALLAVPFHLVMGLSAGIPLSLILAFYGVLIASCILFYNAALLFGLVGGGLNGFQAWLGGGTVLLFLSFMTGMVMSDSFLSESPFDWLTLFYPGTILPYLVDSTFLPHRTVHYLNLNHLNDLLWYGHPLWDKTWSGIGFILLNLGWWSYWITQALKRRFHNPLSTVLSKLQSYWITASFVIILLGFVLQDLNSYKLFQNFIVLQLFVVAFFLVLIAALSPHRQSLQDWARYRHQMGRDHQSLINDLILGEKSPSTVAIVLNLGIIAAYVTPAIVLSPLQEKMIPALTGLTLGLSMILIYALVAQRLLLMKSSKRFIASASVVGSLIVVPIISFGFLGIQESSWPWLFSVLPIVATESVTTTTILFSLLGQWLAISVLGIQMQKQLRLVGESQTKALLANNF</sequence>
<feature type="transmembrane region" description="Helical" evidence="1">
    <location>
        <begin position="442"/>
        <end position="463"/>
    </location>
</feature>
<reference evidence="3" key="1">
    <citation type="journal article" date="2011" name="MBio">
        <title>Novel metabolic attributes of the genus Cyanothece, comprising a group of unicellular nitrogen-fixing Cyanobacteria.</title>
        <authorList>
            <person name="Bandyopadhyay A."/>
            <person name="Elvitigala T."/>
            <person name="Welsh E."/>
            <person name="Stockel J."/>
            <person name="Liberton M."/>
            <person name="Min H."/>
            <person name="Sherman L.A."/>
            <person name="Pakrasi H.B."/>
        </authorList>
    </citation>
    <scope>NUCLEOTIDE SEQUENCE [LARGE SCALE GENOMIC DNA]</scope>
    <source>
        <strain evidence="3">PCC 7424</strain>
    </source>
</reference>
<keyword evidence="1" id="KW-0472">Membrane</keyword>
<keyword evidence="1" id="KW-1133">Transmembrane helix</keyword>
<feature type="transmembrane region" description="Helical" evidence="1">
    <location>
        <begin position="293"/>
        <end position="311"/>
    </location>
</feature>
<dbReference type="OrthoDB" id="458286at2"/>
<dbReference type="RefSeq" id="WP_012598274.1">
    <property type="nucleotide sequence ID" value="NC_011729.1"/>
</dbReference>
<organism evidence="2 3">
    <name type="scientific">Gloeothece citriformis (strain PCC 7424)</name>
    <name type="common">Cyanothece sp. (strain PCC 7424)</name>
    <dbReference type="NCBI Taxonomy" id="65393"/>
    <lineage>
        <taxon>Bacteria</taxon>
        <taxon>Bacillati</taxon>
        <taxon>Cyanobacteriota</taxon>
        <taxon>Cyanophyceae</taxon>
        <taxon>Oscillatoriophycideae</taxon>
        <taxon>Chroococcales</taxon>
        <taxon>Aphanothecaceae</taxon>
        <taxon>Gloeothece</taxon>
        <taxon>Gloeothece citriformis</taxon>
    </lineage>
</organism>
<feature type="transmembrane region" description="Helical" evidence="1">
    <location>
        <begin position="332"/>
        <end position="348"/>
    </location>
</feature>
<name>B7KHB8_GLOC7</name>
<feature type="transmembrane region" description="Helical" evidence="1">
    <location>
        <begin position="518"/>
        <end position="539"/>
    </location>
</feature>